<feature type="compositionally biased region" description="Low complexity" evidence="2">
    <location>
        <begin position="409"/>
        <end position="419"/>
    </location>
</feature>
<dbReference type="EMBL" id="AGUD01000025">
    <property type="protein sequence ID" value="EHN12418.1"/>
    <property type="molecule type" value="Genomic_DNA"/>
</dbReference>
<name>H0E1M3_9ACTN</name>
<sequence>MNPPPEPLPETPVASDTGPLGAIAEAVESGAGLPALTRAAARALDAGIVVADRGGAVLAVAARSRDEERRLLATRTELPAQPLTVAGEPAGSVVLQHRGDPEAGVIALVLTVLALEVERVRAPARASQEEAATFCTELLVGELTDAATIVGRGTELGLDLSDATGALVVRVHPHVSGDEGWRARALAAVERGARAVSPSALVGAVERGGPACEIAALVPTPAEDSIGRAAGAVFTELDGVLPGHGVSVGHGRATAEPGDLPRALQEALLACNVGEGDPDATVLGFEETGAYRLLLSAMSENPDELRRFYAETIEPLAAYDAQYETDLVGTVTAYLDADGSVAAAAQRLFTHRHTVRYRLERVRELCGLDVTSSDGRERLSLGLKAMRVLGLGQHDGPPLGERETRPRRGSAGARRPPRT</sequence>
<dbReference type="Pfam" id="PF17853">
    <property type="entry name" value="GGDEF_2"/>
    <property type="match status" value="1"/>
</dbReference>
<protein>
    <submittedName>
        <fullName evidence="5">Transcriptional regulator CdaR</fullName>
    </submittedName>
</protein>
<feature type="domain" description="CdaR GGDEF-like" evidence="4">
    <location>
        <begin position="145"/>
        <end position="273"/>
    </location>
</feature>
<comment type="similarity">
    <text evidence="1">Belongs to the CdaR family.</text>
</comment>
<dbReference type="RefSeq" id="WP_007570902.1">
    <property type="nucleotide sequence ID" value="NZ_AGUD01000025.1"/>
</dbReference>
<evidence type="ECO:0000313" key="6">
    <source>
        <dbReference type="Proteomes" id="UP000005143"/>
    </source>
</evidence>
<proteinExistence type="inferred from homology"/>
<dbReference type="InterPro" id="IPR051448">
    <property type="entry name" value="CdaR-like_regulators"/>
</dbReference>
<dbReference type="Pfam" id="PF13556">
    <property type="entry name" value="HTH_30"/>
    <property type="match status" value="1"/>
</dbReference>
<gene>
    <name evidence="5" type="ORF">PAI11_06850</name>
</gene>
<dbReference type="OrthoDB" id="5241664at2"/>
<dbReference type="PANTHER" id="PTHR33744:SF1">
    <property type="entry name" value="DNA-BINDING TRANSCRIPTIONAL ACTIVATOR ADER"/>
    <property type="match status" value="1"/>
</dbReference>
<evidence type="ECO:0000313" key="5">
    <source>
        <dbReference type="EMBL" id="EHN12418.1"/>
    </source>
</evidence>
<dbReference type="InterPro" id="IPR042070">
    <property type="entry name" value="PucR_C-HTH_sf"/>
</dbReference>
<organism evidence="5 6">
    <name type="scientific">Patulibacter medicamentivorans</name>
    <dbReference type="NCBI Taxonomy" id="1097667"/>
    <lineage>
        <taxon>Bacteria</taxon>
        <taxon>Bacillati</taxon>
        <taxon>Actinomycetota</taxon>
        <taxon>Thermoleophilia</taxon>
        <taxon>Solirubrobacterales</taxon>
        <taxon>Patulibacteraceae</taxon>
        <taxon>Patulibacter</taxon>
    </lineage>
</organism>
<reference evidence="5 6" key="1">
    <citation type="journal article" date="2013" name="Biodegradation">
        <title>Quantitative proteomic analysis of ibuprofen-degrading Patulibacter sp. strain I11.</title>
        <authorList>
            <person name="Almeida B."/>
            <person name="Kjeldal H."/>
            <person name="Lolas I."/>
            <person name="Knudsen A.D."/>
            <person name="Carvalho G."/>
            <person name="Nielsen K.L."/>
            <person name="Barreto Crespo M.T."/>
            <person name="Stensballe A."/>
            <person name="Nielsen J.L."/>
        </authorList>
    </citation>
    <scope>NUCLEOTIDE SEQUENCE [LARGE SCALE GENOMIC DNA]</scope>
    <source>
        <strain evidence="5 6">I11</strain>
    </source>
</reference>
<evidence type="ECO:0000259" key="3">
    <source>
        <dbReference type="Pfam" id="PF13556"/>
    </source>
</evidence>
<feature type="domain" description="PucR C-terminal helix-turn-helix" evidence="3">
    <location>
        <begin position="327"/>
        <end position="385"/>
    </location>
</feature>
<dbReference type="InterPro" id="IPR025736">
    <property type="entry name" value="PucR_C-HTH_dom"/>
</dbReference>
<keyword evidence="6" id="KW-1185">Reference proteome</keyword>
<dbReference type="AlphaFoldDB" id="H0E1M3"/>
<feature type="region of interest" description="Disordered" evidence="2">
    <location>
        <begin position="392"/>
        <end position="419"/>
    </location>
</feature>
<dbReference type="InterPro" id="IPR041522">
    <property type="entry name" value="CdaR_GGDEF"/>
</dbReference>
<dbReference type="PANTHER" id="PTHR33744">
    <property type="entry name" value="CARBOHYDRATE DIACID REGULATOR"/>
    <property type="match status" value="1"/>
</dbReference>
<comment type="caution">
    <text evidence="5">The sequence shown here is derived from an EMBL/GenBank/DDBJ whole genome shotgun (WGS) entry which is preliminary data.</text>
</comment>
<dbReference type="Gene3D" id="1.10.10.2840">
    <property type="entry name" value="PucR C-terminal helix-turn-helix domain"/>
    <property type="match status" value="1"/>
</dbReference>
<evidence type="ECO:0000259" key="4">
    <source>
        <dbReference type="Pfam" id="PF17853"/>
    </source>
</evidence>
<evidence type="ECO:0000256" key="2">
    <source>
        <dbReference type="SAM" id="MobiDB-lite"/>
    </source>
</evidence>
<dbReference type="Proteomes" id="UP000005143">
    <property type="component" value="Unassembled WGS sequence"/>
</dbReference>
<evidence type="ECO:0000256" key="1">
    <source>
        <dbReference type="ARBA" id="ARBA00006754"/>
    </source>
</evidence>
<accession>H0E1M3</accession>